<evidence type="ECO:0000256" key="4">
    <source>
        <dbReference type="ARBA" id="ARBA00022857"/>
    </source>
</evidence>
<evidence type="ECO:0000256" key="5">
    <source>
        <dbReference type="ARBA" id="ARBA00023002"/>
    </source>
</evidence>
<evidence type="ECO:0000313" key="8">
    <source>
        <dbReference type="Proteomes" id="UP000030753"/>
    </source>
</evidence>
<name>W9HHN6_FUSOX</name>
<dbReference type="EMBL" id="JH717850">
    <property type="protein sequence ID" value="EWY80459.1"/>
    <property type="molecule type" value="Genomic_DNA"/>
</dbReference>
<dbReference type="InterPro" id="IPR050346">
    <property type="entry name" value="FMO-like"/>
</dbReference>
<comment type="similarity">
    <text evidence="1">Belongs to the FMO family.</text>
</comment>
<evidence type="ECO:0000313" key="7">
    <source>
        <dbReference type="EMBL" id="EWY80459.1"/>
    </source>
</evidence>
<dbReference type="Proteomes" id="UP000030753">
    <property type="component" value="Unassembled WGS sequence"/>
</dbReference>
<dbReference type="GO" id="GO:0050661">
    <property type="term" value="F:NADP binding"/>
    <property type="evidence" value="ECO:0007669"/>
    <property type="project" value="InterPro"/>
</dbReference>
<proteinExistence type="inferred from homology"/>
<keyword evidence="4" id="KW-0521">NADP</keyword>
<evidence type="ECO:0000256" key="2">
    <source>
        <dbReference type="ARBA" id="ARBA00022630"/>
    </source>
</evidence>
<keyword evidence="6" id="KW-0472">Membrane</keyword>
<dbReference type="Gene3D" id="3.50.50.60">
    <property type="entry name" value="FAD/NAD(P)-binding domain"/>
    <property type="match status" value="1"/>
</dbReference>
<feature type="transmembrane region" description="Helical" evidence="6">
    <location>
        <begin position="554"/>
        <end position="576"/>
    </location>
</feature>
<reference evidence="7 8" key="1">
    <citation type="submission" date="2011-06" db="EMBL/GenBank/DDBJ databases">
        <title>The Genome Sequence of Fusarium oxysporum FOSC 3-a.</title>
        <authorList>
            <consortium name="The Broad Institute Genome Sequencing Platform"/>
            <person name="Ma L.-J."/>
            <person name="Gale L.R."/>
            <person name="Schwartz D.C."/>
            <person name="Zhou S."/>
            <person name="Corby-Kistler H."/>
            <person name="Young S.K."/>
            <person name="Zeng Q."/>
            <person name="Gargeya S."/>
            <person name="Fitzgerald M."/>
            <person name="Haas B."/>
            <person name="Abouelleil A."/>
            <person name="Alvarado L."/>
            <person name="Arachchi H.M."/>
            <person name="Berlin A."/>
            <person name="Brown A."/>
            <person name="Chapman S.B."/>
            <person name="Chen Z."/>
            <person name="Dunbar C."/>
            <person name="Freedman E."/>
            <person name="Gearin G."/>
            <person name="Gellesch M."/>
            <person name="Goldberg J."/>
            <person name="Griggs A."/>
            <person name="Gujja S."/>
            <person name="Heiman D."/>
            <person name="Howarth C."/>
            <person name="Larson L."/>
            <person name="Lui A."/>
            <person name="MacDonald P.J.P."/>
            <person name="Mehta T."/>
            <person name="Montmayeur A."/>
            <person name="Murphy C."/>
            <person name="Neiman D."/>
            <person name="Pearson M."/>
            <person name="Priest M."/>
            <person name="Roberts A."/>
            <person name="Saif S."/>
            <person name="Shea T."/>
            <person name="Shenoy N."/>
            <person name="Sisk P."/>
            <person name="Stolte C."/>
            <person name="Sykes S."/>
            <person name="Wortman J."/>
            <person name="Nusbaum C."/>
            <person name="Birren B."/>
        </authorList>
    </citation>
    <scope>NUCLEOTIDE SEQUENCE [LARGE SCALE GENOMIC DNA]</scope>
    <source>
        <strain evidence="8">FOSC 3-a</strain>
    </source>
</reference>
<evidence type="ECO:0000256" key="1">
    <source>
        <dbReference type="ARBA" id="ARBA00009183"/>
    </source>
</evidence>
<dbReference type="AlphaFoldDB" id="W9HHN6"/>
<gene>
    <name evidence="7" type="ORF">FOYG_16438</name>
</gene>
<evidence type="ECO:0008006" key="9">
    <source>
        <dbReference type="Google" id="ProtNLM"/>
    </source>
</evidence>
<dbReference type="InterPro" id="IPR036188">
    <property type="entry name" value="FAD/NAD-bd_sf"/>
</dbReference>
<organism evidence="7 8">
    <name type="scientific">Fusarium oxysporum NRRL 32931</name>
    <dbReference type="NCBI Taxonomy" id="660029"/>
    <lineage>
        <taxon>Eukaryota</taxon>
        <taxon>Fungi</taxon>
        <taxon>Dikarya</taxon>
        <taxon>Ascomycota</taxon>
        <taxon>Pezizomycotina</taxon>
        <taxon>Sordariomycetes</taxon>
        <taxon>Hypocreomycetidae</taxon>
        <taxon>Hypocreales</taxon>
        <taxon>Nectriaceae</taxon>
        <taxon>Fusarium</taxon>
        <taxon>Fusarium oxysporum species complex</taxon>
    </lineage>
</organism>
<dbReference type="Pfam" id="PF00743">
    <property type="entry name" value="FMO-like"/>
    <property type="match status" value="2"/>
</dbReference>
<keyword evidence="2" id="KW-0285">Flavoprotein</keyword>
<evidence type="ECO:0000256" key="3">
    <source>
        <dbReference type="ARBA" id="ARBA00022827"/>
    </source>
</evidence>
<dbReference type="InterPro" id="IPR020946">
    <property type="entry name" value="Flavin_mOase-like"/>
</dbReference>
<keyword evidence="6" id="KW-0812">Transmembrane</keyword>
<evidence type="ECO:0000256" key="6">
    <source>
        <dbReference type="SAM" id="Phobius"/>
    </source>
</evidence>
<accession>W9HHN6</accession>
<dbReference type="InterPro" id="IPR000960">
    <property type="entry name" value="Flavin_mOase"/>
</dbReference>
<keyword evidence="5" id="KW-0560">Oxidoreductase</keyword>
<dbReference type="GO" id="GO:0050660">
    <property type="term" value="F:flavin adenine dinucleotide binding"/>
    <property type="evidence" value="ECO:0007669"/>
    <property type="project" value="InterPro"/>
</dbReference>
<dbReference type="PIRSF" id="PIRSF000332">
    <property type="entry name" value="FMO"/>
    <property type="match status" value="1"/>
</dbReference>
<dbReference type="SUPFAM" id="SSF51905">
    <property type="entry name" value="FAD/NAD(P)-binding domain"/>
    <property type="match status" value="2"/>
</dbReference>
<dbReference type="PRINTS" id="PR00368">
    <property type="entry name" value="FADPNR"/>
</dbReference>
<keyword evidence="3" id="KW-0274">FAD</keyword>
<dbReference type="OrthoDB" id="10254665at2759"/>
<sequence length="577" mass="65502">MKVAVIGGGPAGLATLRFLAHAHEYFPIPPIEVRLFEAESQIGGTFSYRLVSSKYLTAFSDFRLPDNAPDFVTPEVYVQYLKDYATNFSLWPMIERNTKADKVRRGPNNIGHVISLLNKRGAFDWECDAVAVCSGINVNPVMPYIEGIERVPTILHSSRLKSRDQFGENTNVYIMGAGETGMDLAYLAVTSGAKTVTICHRDGFFCAPRASNNSQIIPTPQVLGRPTSTANKPVDTSVASLFDTAYVHPKLQKSQLLWNYYDSWIKNMHKFISGTEEGPDQWVGQMSPTRKYMDSILLCKSDKALPYMSVGKRSQSWGNRIRSFFMNVKIEDTKGKKIDVMTWPMRIDRDGCMQFDNKLPSDSILPKEQLKPDVLVFATGYTRDFPFLDNEYPTVSQTNIREIYKEGDVTLGYIGFVRPSIGAIPPLAELQAQLWVLHLLQHQYPKEVPVVHDFNALESYDLDYRLHPRGNYNFYETKRAVDHESYAYQLALDIGSAPKALSVMKKGWKVFYTWAMGPNFNTKFRMVGPWKWEQGAENIMRNELYNIVKRSDGFVYLATYTLVPLILFGSMSLVLYA</sequence>
<keyword evidence="6" id="KW-1133">Transmembrane helix</keyword>
<dbReference type="PANTHER" id="PTHR23023">
    <property type="entry name" value="DIMETHYLANILINE MONOOXYGENASE"/>
    <property type="match status" value="1"/>
</dbReference>
<protein>
    <recommendedName>
        <fullName evidence="9">Dimethylaniline monooxygenase (N-oxide forming)</fullName>
    </recommendedName>
</protein>
<dbReference type="GO" id="GO:0004499">
    <property type="term" value="F:N,N-dimethylaniline monooxygenase activity"/>
    <property type="evidence" value="ECO:0007669"/>
    <property type="project" value="InterPro"/>
</dbReference>
<dbReference type="HOGENOM" id="CLU_006909_7_5_1"/>